<gene>
    <name evidence="2" type="ORF">PAL_GLEAN10004465</name>
</gene>
<dbReference type="PANTHER" id="PTHR11807:SF12">
    <property type="entry name" value="CYTOPLASMIC TRNA 2-THIOLATION PROTEIN 1"/>
    <property type="match status" value="1"/>
</dbReference>
<sequence>MVFDSLHISPRRMTAGRWELPLTVVAYADLFGGWTMDAVARSTAGSGRSRSCCTFCGVLRRRALEEGARLVGATHVVTVRKHPVDFDSRHKEPSPWGP</sequence>
<dbReference type="Proteomes" id="UP000010552">
    <property type="component" value="Unassembled WGS sequence"/>
</dbReference>
<dbReference type="GO" id="GO:0002144">
    <property type="term" value="C:cytosolic tRNA wobble base thiouridylase complex"/>
    <property type="evidence" value="ECO:0007669"/>
    <property type="project" value="TreeGrafter"/>
</dbReference>
<accession>L5L4X9</accession>
<protein>
    <submittedName>
        <fullName evidence="2">Cytoplasmic tRNA 2-thiolation protein 1</fullName>
    </submittedName>
</protein>
<keyword evidence="1" id="KW-0808">Transferase</keyword>
<reference evidence="3" key="1">
    <citation type="journal article" date="2013" name="Science">
        <title>Comparative analysis of bat genomes provides insight into the evolution of flight and immunity.</title>
        <authorList>
            <person name="Zhang G."/>
            <person name="Cowled C."/>
            <person name="Shi Z."/>
            <person name="Huang Z."/>
            <person name="Bishop-Lilly K.A."/>
            <person name="Fang X."/>
            <person name="Wynne J.W."/>
            <person name="Xiong Z."/>
            <person name="Baker M.L."/>
            <person name="Zhao W."/>
            <person name="Tachedjian M."/>
            <person name="Zhu Y."/>
            <person name="Zhou P."/>
            <person name="Jiang X."/>
            <person name="Ng J."/>
            <person name="Yang L."/>
            <person name="Wu L."/>
            <person name="Xiao J."/>
            <person name="Feng Y."/>
            <person name="Chen Y."/>
            <person name="Sun X."/>
            <person name="Zhang Y."/>
            <person name="Marsh G.A."/>
            <person name="Crameri G."/>
            <person name="Broder C.C."/>
            <person name="Frey K.G."/>
            <person name="Wang L.F."/>
            <person name="Wang J."/>
        </authorList>
    </citation>
    <scope>NUCLEOTIDE SEQUENCE [LARGE SCALE GENOMIC DNA]</scope>
</reference>
<dbReference type="GO" id="GO:0000049">
    <property type="term" value="F:tRNA binding"/>
    <property type="evidence" value="ECO:0007669"/>
    <property type="project" value="TreeGrafter"/>
</dbReference>
<organism evidence="2 3">
    <name type="scientific">Pteropus alecto</name>
    <name type="common">Black flying fox</name>
    <dbReference type="NCBI Taxonomy" id="9402"/>
    <lineage>
        <taxon>Eukaryota</taxon>
        <taxon>Metazoa</taxon>
        <taxon>Chordata</taxon>
        <taxon>Craniata</taxon>
        <taxon>Vertebrata</taxon>
        <taxon>Euteleostomi</taxon>
        <taxon>Mammalia</taxon>
        <taxon>Eutheria</taxon>
        <taxon>Laurasiatheria</taxon>
        <taxon>Chiroptera</taxon>
        <taxon>Yinpterochiroptera</taxon>
        <taxon>Pteropodoidea</taxon>
        <taxon>Pteropodidae</taxon>
        <taxon>Pteropodinae</taxon>
        <taxon>Pteropus</taxon>
    </lineage>
</organism>
<dbReference type="InterPro" id="IPR014729">
    <property type="entry name" value="Rossmann-like_a/b/a_fold"/>
</dbReference>
<dbReference type="AlphaFoldDB" id="L5L4X9"/>
<dbReference type="PANTHER" id="PTHR11807">
    <property type="entry name" value="ATPASES OF THE PP SUPERFAMILY-RELATED"/>
    <property type="match status" value="1"/>
</dbReference>
<evidence type="ECO:0000313" key="2">
    <source>
        <dbReference type="EMBL" id="ELK18465.1"/>
    </source>
</evidence>
<dbReference type="InParanoid" id="L5L4X9"/>
<dbReference type="STRING" id="9402.L5L4X9"/>
<proteinExistence type="predicted"/>
<keyword evidence="3" id="KW-1185">Reference proteome</keyword>
<dbReference type="GO" id="GO:0005739">
    <property type="term" value="C:mitochondrion"/>
    <property type="evidence" value="ECO:0007669"/>
    <property type="project" value="TreeGrafter"/>
</dbReference>
<dbReference type="GO" id="GO:0016740">
    <property type="term" value="F:transferase activity"/>
    <property type="evidence" value="ECO:0007669"/>
    <property type="project" value="UniProtKB-KW"/>
</dbReference>
<name>L5L4X9_PTEAL</name>
<dbReference type="GO" id="GO:0002143">
    <property type="term" value="P:tRNA wobble position uridine thiolation"/>
    <property type="evidence" value="ECO:0007669"/>
    <property type="project" value="TreeGrafter"/>
</dbReference>
<evidence type="ECO:0000256" key="1">
    <source>
        <dbReference type="ARBA" id="ARBA00022679"/>
    </source>
</evidence>
<dbReference type="EMBL" id="KB030309">
    <property type="protein sequence ID" value="ELK18465.1"/>
    <property type="molecule type" value="Genomic_DNA"/>
</dbReference>
<dbReference type="Gene3D" id="3.40.50.620">
    <property type="entry name" value="HUPs"/>
    <property type="match status" value="1"/>
</dbReference>
<evidence type="ECO:0000313" key="3">
    <source>
        <dbReference type="Proteomes" id="UP000010552"/>
    </source>
</evidence>